<feature type="region of interest" description="Disordered" evidence="1">
    <location>
        <begin position="46"/>
        <end position="66"/>
    </location>
</feature>
<evidence type="ECO:0000313" key="3">
    <source>
        <dbReference type="Proteomes" id="UP000765509"/>
    </source>
</evidence>
<gene>
    <name evidence="2" type="ORF">O181_001071</name>
</gene>
<comment type="caution">
    <text evidence="2">The sequence shown here is derived from an EMBL/GenBank/DDBJ whole genome shotgun (WGS) entry which is preliminary data.</text>
</comment>
<proteinExistence type="predicted"/>
<protein>
    <recommendedName>
        <fullName evidence="4">GAG-pre-integrase domain-containing protein</fullName>
    </recommendedName>
</protein>
<dbReference type="AlphaFoldDB" id="A0A9Q3B9N2"/>
<keyword evidence="3" id="KW-1185">Reference proteome</keyword>
<evidence type="ECO:0000313" key="2">
    <source>
        <dbReference type="EMBL" id="MBW0461356.1"/>
    </source>
</evidence>
<accession>A0A9Q3B9N2</accession>
<dbReference type="Proteomes" id="UP000765509">
    <property type="component" value="Unassembled WGS sequence"/>
</dbReference>
<sequence length="320" mass="36050">MPAQKPKRTTVSFLLFSTPWWIRLLPQPTHIGHIFRAHCTLGVRQPPDHLGVANPNPRQPRARTPDERPLLALGSQYQRERVSQVQFVEHHAADKVLTDSGASIHLSGSAKFATNLCAIHPFRIFFADLNSSIMITQMETLLIPVRGGLVIISDGAFSDKVLGTILSVGRLCRAGFFPLFSGLMLSLVVQNHLITTTFHNDCWWMNVKVRERTIESAAETSSLPLIEMNPLSFPTTSKLSFREWHVILRHASDKVVRSFLKQHVPSFEQKSWKPFYCEVCAKSKSTHQLARAPVDIPKDKPLDLQVSDIMGLFNQDPQGF</sequence>
<organism evidence="2 3">
    <name type="scientific">Austropuccinia psidii MF-1</name>
    <dbReference type="NCBI Taxonomy" id="1389203"/>
    <lineage>
        <taxon>Eukaryota</taxon>
        <taxon>Fungi</taxon>
        <taxon>Dikarya</taxon>
        <taxon>Basidiomycota</taxon>
        <taxon>Pucciniomycotina</taxon>
        <taxon>Pucciniomycetes</taxon>
        <taxon>Pucciniales</taxon>
        <taxon>Sphaerophragmiaceae</taxon>
        <taxon>Austropuccinia</taxon>
    </lineage>
</organism>
<name>A0A9Q3B9N2_9BASI</name>
<dbReference type="EMBL" id="AVOT02000147">
    <property type="protein sequence ID" value="MBW0461356.1"/>
    <property type="molecule type" value="Genomic_DNA"/>
</dbReference>
<reference evidence="2" key="1">
    <citation type="submission" date="2021-03" db="EMBL/GenBank/DDBJ databases">
        <title>Draft genome sequence of rust myrtle Austropuccinia psidii MF-1, a brazilian biotype.</title>
        <authorList>
            <person name="Quecine M.C."/>
            <person name="Pachon D.M.R."/>
            <person name="Bonatelli M.L."/>
            <person name="Correr F.H."/>
            <person name="Franceschini L.M."/>
            <person name="Leite T.F."/>
            <person name="Margarido G.R.A."/>
            <person name="Almeida C.A."/>
            <person name="Ferrarezi J.A."/>
            <person name="Labate C.A."/>
        </authorList>
    </citation>
    <scope>NUCLEOTIDE SEQUENCE</scope>
    <source>
        <strain evidence="2">MF-1</strain>
    </source>
</reference>
<evidence type="ECO:0000256" key="1">
    <source>
        <dbReference type="SAM" id="MobiDB-lite"/>
    </source>
</evidence>
<evidence type="ECO:0008006" key="4">
    <source>
        <dbReference type="Google" id="ProtNLM"/>
    </source>
</evidence>